<name>A0A7Y0LX20_CELFI</name>
<feature type="transmembrane region" description="Helical" evidence="9">
    <location>
        <begin position="89"/>
        <end position="119"/>
    </location>
</feature>
<keyword evidence="9" id="KW-1133">Transmembrane helix</keyword>
<feature type="transmembrane region" description="Helical" evidence="9">
    <location>
        <begin position="59"/>
        <end position="77"/>
    </location>
</feature>
<dbReference type="InterPro" id="IPR055558">
    <property type="entry name" value="DUF7134"/>
</dbReference>
<dbReference type="Pfam" id="PF07730">
    <property type="entry name" value="HisKA_3"/>
    <property type="match status" value="1"/>
</dbReference>
<dbReference type="EMBL" id="JABCJJ010000007">
    <property type="protein sequence ID" value="NMR19827.1"/>
    <property type="molecule type" value="Genomic_DNA"/>
</dbReference>
<keyword evidence="8" id="KW-0902">Two-component regulatory system</keyword>
<dbReference type="EC" id="2.7.13.3" evidence="2"/>
<evidence type="ECO:0000256" key="2">
    <source>
        <dbReference type="ARBA" id="ARBA00012438"/>
    </source>
</evidence>
<evidence type="ECO:0000256" key="7">
    <source>
        <dbReference type="ARBA" id="ARBA00022840"/>
    </source>
</evidence>
<keyword evidence="6 12" id="KW-0418">Kinase</keyword>
<feature type="transmembrane region" description="Helical" evidence="9">
    <location>
        <begin position="29"/>
        <end position="47"/>
    </location>
</feature>
<comment type="catalytic activity">
    <reaction evidence="1">
        <text>ATP + protein L-histidine = ADP + protein N-phospho-L-histidine.</text>
        <dbReference type="EC" id="2.7.13.3"/>
    </reaction>
</comment>
<dbReference type="Gene3D" id="3.30.565.10">
    <property type="entry name" value="Histidine kinase-like ATPase, C-terminal domain"/>
    <property type="match status" value="1"/>
</dbReference>
<proteinExistence type="predicted"/>
<evidence type="ECO:0000256" key="9">
    <source>
        <dbReference type="SAM" id="Phobius"/>
    </source>
</evidence>
<keyword evidence="4" id="KW-0808">Transferase</keyword>
<dbReference type="Gene3D" id="1.20.5.1930">
    <property type="match status" value="1"/>
</dbReference>
<protein>
    <recommendedName>
        <fullName evidence="2">histidine kinase</fullName>
        <ecNumber evidence="2">2.7.13.3</ecNumber>
    </recommendedName>
</protein>
<dbReference type="PANTHER" id="PTHR24421:SF10">
    <property type="entry name" value="NITRATE_NITRITE SENSOR PROTEIN NARQ"/>
    <property type="match status" value="1"/>
</dbReference>
<evidence type="ECO:0000313" key="12">
    <source>
        <dbReference type="EMBL" id="NMR19827.1"/>
    </source>
</evidence>
<dbReference type="CDD" id="cd16917">
    <property type="entry name" value="HATPase_UhpB-NarQ-NarX-like"/>
    <property type="match status" value="1"/>
</dbReference>
<dbReference type="PANTHER" id="PTHR24421">
    <property type="entry name" value="NITRATE/NITRITE SENSOR PROTEIN NARX-RELATED"/>
    <property type="match status" value="1"/>
</dbReference>
<evidence type="ECO:0000256" key="1">
    <source>
        <dbReference type="ARBA" id="ARBA00000085"/>
    </source>
</evidence>
<feature type="domain" description="DUF7134" evidence="11">
    <location>
        <begin position="29"/>
        <end position="195"/>
    </location>
</feature>
<evidence type="ECO:0000256" key="8">
    <source>
        <dbReference type="ARBA" id="ARBA00023012"/>
    </source>
</evidence>
<evidence type="ECO:0000256" key="4">
    <source>
        <dbReference type="ARBA" id="ARBA00022679"/>
    </source>
</evidence>
<keyword evidence="3" id="KW-0597">Phosphoprotein</keyword>
<dbReference type="GO" id="GO:0005524">
    <property type="term" value="F:ATP binding"/>
    <property type="evidence" value="ECO:0007669"/>
    <property type="project" value="UniProtKB-KW"/>
</dbReference>
<evidence type="ECO:0000256" key="6">
    <source>
        <dbReference type="ARBA" id="ARBA00022777"/>
    </source>
</evidence>
<evidence type="ECO:0000259" key="10">
    <source>
        <dbReference type="Pfam" id="PF07730"/>
    </source>
</evidence>
<keyword evidence="7" id="KW-0067">ATP-binding</keyword>
<feature type="domain" description="Signal transduction histidine kinase subgroup 3 dimerisation and phosphoacceptor" evidence="10">
    <location>
        <begin position="223"/>
        <end position="288"/>
    </location>
</feature>
<evidence type="ECO:0000259" key="11">
    <source>
        <dbReference type="Pfam" id="PF23539"/>
    </source>
</evidence>
<dbReference type="InterPro" id="IPR011712">
    <property type="entry name" value="Sig_transdc_His_kin_sub3_dim/P"/>
</dbReference>
<dbReference type="SUPFAM" id="SSF55874">
    <property type="entry name" value="ATPase domain of HSP90 chaperone/DNA topoisomerase II/histidine kinase"/>
    <property type="match status" value="1"/>
</dbReference>
<evidence type="ECO:0000256" key="3">
    <source>
        <dbReference type="ARBA" id="ARBA00022553"/>
    </source>
</evidence>
<dbReference type="Pfam" id="PF23539">
    <property type="entry name" value="DUF7134"/>
    <property type="match status" value="1"/>
</dbReference>
<reference evidence="12 13" key="1">
    <citation type="submission" date="2020-04" db="EMBL/GenBank/DDBJ databases">
        <title>Sequencing and Assembly of C. fimi.</title>
        <authorList>
            <person name="Ramsey A.R."/>
        </authorList>
    </citation>
    <scope>NUCLEOTIDE SEQUENCE [LARGE SCALE GENOMIC DNA]</scope>
    <source>
        <strain evidence="12 13">SB</strain>
    </source>
</reference>
<dbReference type="InterPro" id="IPR036890">
    <property type="entry name" value="HATPase_C_sf"/>
</dbReference>
<dbReference type="GO" id="GO:0016020">
    <property type="term" value="C:membrane"/>
    <property type="evidence" value="ECO:0007669"/>
    <property type="project" value="InterPro"/>
</dbReference>
<dbReference type="InterPro" id="IPR050482">
    <property type="entry name" value="Sensor_HK_TwoCompSys"/>
</dbReference>
<gene>
    <name evidence="12" type="ORF">HIR71_06260</name>
</gene>
<dbReference type="AlphaFoldDB" id="A0A7Y0LX20"/>
<dbReference type="GO" id="GO:0046983">
    <property type="term" value="F:protein dimerization activity"/>
    <property type="evidence" value="ECO:0007669"/>
    <property type="project" value="InterPro"/>
</dbReference>
<dbReference type="Proteomes" id="UP000562124">
    <property type="component" value="Unassembled WGS sequence"/>
</dbReference>
<sequence length="429" mass="44942">MPPGLTPGATPDPLFTELNTRRLGPVRRYFLTHPVAMDVFVAAWFGVPALATGVFRAGGPHPGLLVFAVAGTAVLMWRRRSPVRTAAVVGALGVLSVGLMDGLNGFDLAAAFTIYAVAASMRPRTAWWTLGALVLALGGAVALWGDTVPVPTRPDLVIGTGDDETTADMRIGSITTTALLSLAALAIGTSVRNRRIHVAALVERANQLAVERDQQAQLAAAAERTRIAREMHDVVAHSLSVMIALADGAAAALDRSPERARQAVGELSETGRSALADMRRVLGVLRDPEAPLGPQPGALDLAELVATFRSAGLAVRTTFTGFPLPPDAGLQLTVYRIVQESLTNVLRHAPGAGRVDVVVTYAHPRVDVVVTDDGGARAGGGSRHRDVSGGKGLVGMRERAAVYGGVVEAGPFDGGWRTHAVLTWDEEDG</sequence>
<feature type="transmembrane region" description="Helical" evidence="9">
    <location>
        <begin position="125"/>
        <end position="144"/>
    </location>
</feature>
<evidence type="ECO:0000256" key="5">
    <source>
        <dbReference type="ARBA" id="ARBA00022741"/>
    </source>
</evidence>
<evidence type="ECO:0000313" key="13">
    <source>
        <dbReference type="Proteomes" id="UP000562124"/>
    </source>
</evidence>
<dbReference type="RefSeq" id="WP_169324209.1">
    <property type="nucleotide sequence ID" value="NZ_JABCJJ010000007.1"/>
</dbReference>
<comment type="caution">
    <text evidence="12">The sequence shown here is derived from an EMBL/GenBank/DDBJ whole genome shotgun (WGS) entry which is preliminary data.</text>
</comment>
<accession>A0A7Y0LX20</accession>
<keyword evidence="9" id="KW-0812">Transmembrane</keyword>
<organism evidence="12 13">
    <name type="scientific">Cellulomonas fimi</name>
    <dbReference type="NCBI Taxonomy" id="1708"/>
    <lineage>
        <taxon>Bacteria</taxon>
        <taxon>Bacillati</taxon>
        <taxon>Actinomycetota</taxon>
        <taxon>Actinomycetes</taxon>
        <taxon>Micrococcales</taxon>
        <taxon>Cellulomonadaceae</taxon>
        <taxon>Cellulomonas</taxon>
    </lineage>
</organism>
<keyword evidence="5" id="KW-0547">Nucleotide-binding</keyword>
<keyword evidence="13" id="KW-1185">Reference proteome</keyword>
<keyword evidence="9" id="KW-0472">Membrane</keyword>
<dbReference type="GO" id="GO:0000155">
    <property type="term" value="F:phosphorelay sensor kinase activity"/>
    <property type="evidence" value="ECO:0007669"/>
    <property type="project" value="InterPro"/>
</dbReference>